<keyword evidence="10" id="KW-1185">Reference proteome</keyword>
<feature type="region of interest" description="Disordered" evidence="5">
    <location>
        <begin position="709"/>
        <end position="738"/>
    </location>
</feature>
<dbReference type="PROSITE" id="PS50002">
    <property type="entry name" value="SH3"/>
    <property type="match status" value="1"/>
</dbReference>
<feature type="domain" description="SH3" evidence="6">
    <location>
        <begin position="76"/>
        <end position="142"/>
    </location>
</feature>
<feature type="compositionally biased region" description="Polar residues" evidence="5">
    <location>
        <begin position="1200"/>
        <end position="1214"/>
    </location>
</feature>
<feature type="region of interest" description="Disordered" evidence="5">
    <location>
        <begin position="566"/>
        <end position="671"/>
    </location>
</feature>
<dbReference type="EMBL" id="JAGHQM010001031">
    <property type="protein sequence ID" value="KAH0556731.1"/>
    <property type="molecule type" value="Genomic_DNA"/>
</dbReference>
<feature type="compositionally biased region" description="Low complexity" evidence="5">
    <location>
        <begin position="628"/>
        <end position="645"/>
    </location>
</feature>
<dbReference type="GO" id="GO:0005886">
    <property type="term" value="C:plasma membrane"/>
    <property type="evidence" value="ECO:0007669"/>
    <property type="project" value="TreeGrafter"/>
</dbReference>
<dbReference type="PROSITE" id="PS50212">
    <property type="entry name" value="RASGEF_NTER"/>
    <property type="match status" value="1"/>
</dbReference>
<feature type="compositionally biased region" description="Basic and acidic residues" evidence="5">
    <location>
        <begin position="566"/>
        <end position="576"/>
    </location>
</feature>
<keyword evidence="1 4" id="KW-0728">SH3 domain</keyword>
<evidence type="ECO:0000256" key="3">
    <source>
        <dbReference type="PROSITE-ProRule" id="PRU00168"/>
    </source>
</evidence>
<feature type="domain" description="Ras-GEF" evidence="7">
    <location>
        <begin position="951"/>
        <end position="1196"/>
    </location>
</feature>
<dbReference type="InterPro" id="IPR023578">
    <property type="entry name" value="Ras_GEF_dom_sf"/>
</dbReference>
<comment type="caution">
    <text evidence="9">The sequence shown here is derived from an EMBL/GenBank/DDBJ whole genome shotgun (WGS) entry which is preliminary data.</text>
</comment>
<organism evidence="9 10">
    <name type="scientific">Trichoglossum hirsutum</name>
    <dbReference type="NCBI Taxonomy" id="265104"/>
    <lineage>
        <taxon>Eukaryota</taxon>
        <taxon>Fungi</taxon>
        <taxon>Dikarya</taxon>
        <taxon>Ascomycota</taxon>
        <taxon>Pezizomycotina</taxon>
        <taxon>Geoglossomycetes</taxon>
        <taxon>Geoglossales</taxon>
        <taxon>Geoglossaceae</taxon>
        <taxon>Trichoglossum</taxon>
    </lineage>
</organism>
<dbReference type="InterPro" id="IPR001895">
    <property type="entry name" value="RASGEF_cat_dom"/>
</dbReference>
<feature type="region of interest" description="Disordered" evidence="5">
    <location>
        <begin position="22"/>
        <end position="68"/>
    </location>
</feature>
<keyword evidence="2 3" id="KW-0344">Guanine-nucleotide releasing factor</keyword>
<dbReference type="Gene3D" id="1.20.870.10">
    <property type="entry name" value="Son of sevenless (SoS) protein Chain: S domain 1"/>
    <property type="match status" value="1"/>
</dbReference>
<dbReference type="CDD" id="cd06224">
    <property type="entry name" value="REM"/>
    <property type="match status" value="1"/>
</dbReference>
<feature type="compositionally biased region" description="Low complexity" evidence="5">
    <location>
        <begin position="354"/>
        <end position="368"/>
    </location>
</feature>
<dbReference type="CDD" id="cd00155">
    <property type="entry name" value="RasGEF"/>
    <property type="match status" value="1"/>
</dbReference>
<feature type="compositionally biased region" description="Low complexity" evidence="5">
    <location>
        <begin position="30"/>
        <end position="51"/>
    </location>
</feature>
<proteinExistence type="predicted"/>
<dbReference type="InterPro" id="IPR001452">
    <property type="entry name" value="SH3_domain"/>
</dbReference>
<dbReference type="GO" id="GO:0005085">
    <property type="term" value="F:guanyl-nucleotide exchange factor activity"/>
    <property type="evidence" value="ECO:0007669"/>
    <property type="project" value="UniProtKB-KW"/>
</dbReference>
<reference evidence="9" key="1">
    <citation type="submission" date="2021-03" db="EMBL/GenBank/DDBJ databases">
        <title>Comparative genomics and phylogenomic investigation of the class Geoglossomycetes provide insights into ecological specialization and systematics.</title>
        <authorList>
            <person name="Melie T."/>
            <person name="Pirro S."/>
            <person name="Miller A.N."/>
            <person name="Quandt A."/>
        </authorList>
    </citation>
    <scope>NUCLEOTIDE SEQUENCE</scope>
    <source>
        <strain evidence="9">CAQ_001_2017</strain>
    </source>
</reference>
<dbReference type="SUPFAM" id="SSF50044">
    <property type="entry name" value="SH3-domain"/>
    <property type="match status" value="1"/>
</dbReference>
<evidence type="ECO:0000259" key="7">
    <source>
        <dbReference type="PROSITE" id="PS50009"/>
    </source>
</evidence>
<evidence type="ECO:0000313" key="9">
    <source>
        <dbReference type="EMBL" id="KAH0556731.1"/>
    </source>
</evidence>
<dbReference type="SMART" id="SM00229">
    <property type="entry name" value="RasGEFN"/>
    <property type="match status" value="1"/>
</dbReference>
<dbReference type="InterPro" id="IPR036028">
    <property type="entry name" value="SH3-like_dom_sf"/>
</dbReference>
<dbReference type="InterPro" id="IPR008937">
    <property type="entry name" value="Ras-like_GEF"/>
</dbReference>
<evidence type="ECO:0000256" key="2">
    <source>
        <dbReference type="ARBA" id="ARBA00022658"/>
    </source>
</evidence>
<dbReference type="SUPFAM" id="SSF48366">
    <property type="entry name" value="Ras GEF"/>
    <property type="match status" value="1"/>
</dbReference>
<dbReference type="GO" id="GO:0007265">
    <property type="term" value="P:Ras protein signal transduction"/>
    <property type="evidence" value="ECO:0007669"/>
    <property type="project" value="TreeGrafter"/>
</dbReference>
<dbReference type="Proteomes" id="UP000750711">
    <property type="component" value="Unassembled WGS sequence"/>
</dbReference>
<evidence type="ECO:0000256" key="4">
    <source>
        <dbReference type="PROSITE-ProRule" id="PRU00192"/>
    </source>
</evidence>
<dbReference type="PANTHER" id="PTHR23113:SF354">
    <property type="entry name" value="BUD SITE SELECTION PROTEIN 5"/>
    <property type="match status" value="1"/>
</dbReference>
<dbReference type="PANTHER" id="PTHR23113">
    <property type="entry name" value="GUANINE NUCLEOTIDE EXCHANGE FACTOR"/>
    <property type="match status" value="1"/>
</dbReference>
<dbReference type="InterPro" id="IPR036964">
    <property type="entry name" value="RASGEF_cat_dom_sf"/>
</dbReference>
<dbReference type="InterPro" id="IPR000651">
    <property type="entry name" value="Ras-like_Gua-exchang_fac_N"/>
</dbReference>
<evidence type="ECO:0000256" key="5">
    <source>
        <dbReference type="SAM" id="MobiDB-lite"/>
    </source>
</evidence>
<dbReference type="Gene3D" id="2.30.30.40">
    <property type="entry name" value="SH3 Domains"/>
    <property type="match status" value="1"/>
</dbReference>
<evidence type="ECO:0000313" key="10">
    <source>
        <dbReference type="Proteomes" id="UP000750711"/>
    </source>
</evidence>
<name>A0A9P8L958_9PEZI</name>
<evidence type="ECO:0000259" key="8">
    <source>
        <dbReference type="PROSITE" id="PS50212"/>
    </source>
</evidence>
<dbReference type="AlphaFoldDB" id="A0A9P8L958"/>
<dbReference type="SMART" id="SM00147">
    <property type="entry name" value="RasGEF"/>
    <property type="match status" value="1"/>
</dbReference>
<evidence type="ECO:0000256" key="1">
    <source>
        <dbReference type="ARBA" id="ARBA00022443"/>
    </source>
</evidence>
<gene>
    <name evidence="9" type="ORF">GP486_005479</name>
</gene>
<dbReference type="Pfam" id="PF00618">
    <property type="entry name" value="RasGEF_N"/>
    <property type="match status" value="1"/>
</dbReference>
<feature type="compositionally biased region" description="Polar residues" evidence="5">
    <location>
        <begin position="723"/>
        <end position="738"/>
    </location>
</feature>
<dbReference type="SMART" id="SM00326">
    <property type="entry name" value="SH3"/>
    <property type="match status" value="1"/>
</dbReference>
<sequence length="1231" mass="134999">MKDSENSSSSVYVAPLHIVKGHTRNSSSVSQKHSLCSSSRSRASSAKSHSQITPPPTPNGSQETLLRQPEPPLQPVFHKFLRAFYPFNPASGEFSSTVTLSLKEGEIIMVHSIHTNGWADGTLLASDTRGWLPTNYCEAYDAGQIRNLLRALLNFWDLVRGETQANIEVFYNQEFMKGIIAGENTGCLTRESELVKGHSGLRAHRKALLADLSALVRTAKRLQDVALCVRNDEKIGDVIDEIILKAFKIAIRGVKFLDVWEQDFGSYRMLDELIDFGLEEAIAPPTPPAEYSATFTPAVQEHVYGIAEDGLSGDTQSPSGNDMNLVLHSDAPAKDDWEQTGLPLQTHAATAANRSSTSYSTHHASASRPTSMQINNRLSISHRVSYTGESTGPRNYNLASERLSATHDIFLSYLGSFIGRLHLQSRSSAELLLTTQQSVASGRDLLAIIEAVWERDPQRAESLEQAKDALYGTITDLVLAAREVVIPSRGQEDTEDIMMPDEGRRLMGAATGCVKAAGECVAKTKFVIERIGDFEFEGTSSFDGLGFSATIFEVSIDEGRGKVVREAEEEAERRSPVSDASSPDVGSVDHSQTPTLPIQIPEDDKPLPDVPCDSPVLGDPAGVRSTQSPMGDLLPPLPLLSGPLMLDDDHTSSSSAITESKENDSKPNYDQSLRTDSIVTLGTGTENTFVDSVRDSETSLVSRRISMAAAAAEPSATNTTPPELSSSTPDASTLNIDHTMSGSETTLAEECEETEAKLLEKTFAHELVFNKEGQITGGTLPALIERLTTHDSTPDSMFVSTFYLTFRLFTTPTDFARALVNRFDYVADSPHIAAPVRLRVYNVFKGWLESHWRQSADHGALDVIVPFANEKLKAVLPAAGKRLIELAEKVSSVNGPLVPRLVSSIGKTNTSIAQYIAPDTPLPAPLVSRSQLNHLRTWKVGGSSPSILDFDPLELARQFTLKESRIFCSILPDELLATEWMKKSGSIAINVRAMSTLSTDLATLVADTILHPEDAKKRASIIKQWVKISNKCLELNNYDSLMAIICSLNSSTILRLKRTWDMVSQKTKTTLNNLRSIVDVSRNYAVLRQRLQNHVPPCLPFVGTYLTDLTFVDVGNQATRQLSGDTAGGGVSVINFDKHMKTAKIIGELQRFQIPYRLTEVPELQEWIQAQIVRVRSSDSSSVQEYYRRSLLLEPRETPSQRSTPVESQPSNSLFLGWGLSTKDRVSATPT</sequence>
<feature type="region of interest" description="Disordered" evidence="5">
    <location>
        <begin position="347"/>
        <end position="370"/>
    </location>
</feature>
<feature type="compositionally biased region" description="Low complexity" evidence="5">
    <location>
        <begin position="709"/>
        <end position="722"/>
    </location>
</feature>
<feature type="domain" description="N-terminal Ras-GEF" evidence="8">
    <location>
        <begin position="771"/>
        <end position="891"/>
    </location>
</feature>
<dbReference type="PROSITE" id="PS50009">
    <property type="entry name" value="RASGEF_CAT"/>
    <property type="match status" value="1"/>
</dbReference>
<dbReference type="Pfam" id="PF00617">
    <property type="entry name" value="RasGEF"/>
    <property type="match status" value="1"/>
</dbReference>
<protein>
    <recommendedName>
        <fullName evidence="11">Ras guanine-nucleotide exchange protein</fullName>
    </recommendedName>
</protein>
<evidence type="ECO:0000259" key="6">
    <source>
        <dbReference type="PROSITE" id="PS50002"/>
    </source>
</evidence>
<dbReference type="Gene3D" id="1.10.840.10">
    <property type="entry name" value="Ras guanine-nucleotide exchange factors catalytic domain"/>
    <property type="match status" value="1"/>
</dbReference>
<feature type="region of interest" description="Disordered" evidence="5">
    <location>
        <begin position="1195"/>
        <end position="1217"/>
    </location>
</feature>
<evidence type="ECO:0008006" key="11">
    <source>
        <dbReference type="Google" id="ProtNLM"/>
    </source>
</evidence>
<accession>A0A9P8L958</accession>